<organism evidence="1">
    <name type="scientific">Trypanosoma vivax (strain Y486)</name>
    <dbReference type="NCBI Taxonomy" id="1055687"/>
    <lineage>
        <taxon>Eukaryota</taxon>
        <taxon>Discoba</taxon>
        <taxon>Euglenozoa</taxon>
        <taxon>Kinetoplastea</taxon>
        <taxon>Metakinetoplastina</taxon>
        <taxon>Trypanosomatida</taxon>
        <taxon>Trypanosomatidae</taxon>
        <taxon>Trypanosoma</taxon>
        <taxon>Duttonella</taxon>
    </lineage>
</organism>
<gene>
    <name evidence="1" type="ORF">TVY486_0503050</name>
</gene>
<dbReference type="CDD" id="cd23653">
    <property type="entry name" value="mS65"/>
    <property type="match status" value="1"/>
</dbReference>
<evidence type="ECO:0000313" key="1">
    <source>
        <dbReference type="EMBL" id="CCC48104.1"/>
    </source>
</evidence>
<accession>G0TVY8</accession>
<sequence>MLCCSPRFLSYLSCWLAGQLFVEGSKKRKGPVLVDVMLNITAVRLSRRFRYNTKYPALVSYNKLPWELLNHETPQFHMHVAPHYEQIFTLAALTQVPHMVVHRHVEVPAEHRLRLLPGMLYLMDGDNIPQGFTPSRVLDPTALQYYGGLHAKVAQVTGVRMLLSEDLRLICNAVTLRGPTRLPVAPHGALALLRNATASSESGGGGCGDDAMEKDRLFTLYHYARPNRPPSELQLDKFYIHAPVTIGLDEFTSSRNKTGNVWEPRLQAPKRTRGVTPLPAYRPPQSYLMGLAERLAVVPGSCFGRRSLMWGHWF</sequence>
<name>G0TVY8_TRYVY</name>
<dbReference type="EMBL" id="HE573021">
    <property type="protein sequence ID" value="CCC48104.1"/>
    <property type="molecule type" value="Genomic_DNA"/>
</dbReference>
<proteinExistence type="predicted"/>
<reference evidence="1" key="1">
    <citation type="journal article" date="2012" name="Proc. Natl. Acad. Sci. U.S.A.">
        <title>Antigenic diversity is generated by distinct evolutionary mechanisms in African trypanosome species.</title>
        <authorList>
            <person name="Jackson A.P."/>
            <person name="Berry A."/>
            <person name="Aslett M."/>
            <person name="Allison H.C."/>
            <person name="Burton P."/>
            <person name="Vavrova-Anderson J."/>
            <person name="Brown R."/>
            <person name="Browne H."/>
            <person name="Corton N."/>
            <person name="Hauser H."/>
            <person name="Gamble J."/>
            <person name="Gilderthorp R."/>
            <person name="Marcello L."/>
            <person name="McQuillan J."/>
            <person name="Otto T.D."/>
            <person name="Quail M.A."/>
            <person name="Sanders M.J."/>
            <person name="van Tonder A."/>
            <person name="Ginger M.L."/>
            <person name="Field M.C."/>
            <person name="Barry J.D."/>
            <person name="Hertz-Fowler C."/>
            <person name="Berriman M."/>
        </authorList>
    </citation>
    <scope>NUCLEOTIDE SEQUENCE</scope>
    <source>
        <strain evidence="1">Y486</strain>
    </source>
</reference>
<dbReference type="VEuPathDB" id="TriTrypDB:TvY486_0503050"/>
<protein>
    <submittedName>
        <fullName evidence="1">Uncharacterized protein</fullName>
    </submittedName>
</protein>
<dbReference type="AlphaFoldDB" id="G0TVY8"/>